<sequence>MADTVTIIYLQGLRLEPQPRNRGCVQPRPRSRTTLQVTAQDGTVEALGEVDAANAKSFSDQVCAAISAMDDAVGEVTVDLSGVRFFAVDACTALHAVNAHLMRVDRAWSVVPGPAVSRVLGLCDPASVIPVADTEELAEPA</sequence>
<keyword evidence="3" id="KW-1185">Reference proteome</keyword>
<dbReference type="InterPro" id="IPR058548">
    <property type="entry name" value="MlaB-like_STAS"/>
</dbReference>
<dbReference type="InterPro" id="IPR036513">
    <property type="entry name" value="STAS_dom_sf"/>
</dbReference>
<protein>
    <recommendedName>
        <fullName evidence="1">MlaB-like STAS domain-containing protein</fullName>
    </recommendedName>
</protein>
<evidence type="ECO:0000313" key="2">
    <source>
        <dbReference type="EMBL" id="GFG61211.1"/>
    </source>
</evidence>
<dbReference type="EMBL" id="BLKT01000003">
    <property type="protein sequence ID" value="GFG61211.1"/>
    <property type="molecule type" value="Genomic_DNA"/>
</dbReference>
<dbReference type="Pfam" id="PF13466">
    <property type="entry name" value="STAS_2"/>
    <property type="match status" value="1"/>
</dbReference>
<evidence type="ECO:0000259" key="1">
    <source>
        <dbReference type="Pfam" id="PF13466"/>
    </source>
</evidence>
<comment type="caution">
    <text evidence="2">The sequence shown here is derived from an EMBL/GenBank/DDBJ whole genome shotgun (WGS) entry which is preliminary data.</text>
</comment>
<accession>A0A7I9WTY5</accession>
<name>A0A7I9WTY5_9MYCO</name>
<dbReference type="Proteomes" id="UP000465241">
    <property type="component" value="Unassembled WGS sequence"/>
</dbReference>
<gene>
    <name evidence="2" type="ORF">MMUR_53470</name>
</gene>
<reference evidence="2 3" key="1">
    <citation type="journal article" date="2019" name="Emerg. Microbes Infect.">
        <title>Comprehensive subspecies identification of 175 nontuberculous mycobacteria species based on 7547 genomic profiles.</title>
        <authorList>
            <person name="Matsumoto Y."/>
            <person name="Kinjo T."/>
            <person name="Motooka D."/>
            <person name="Nabeya D."/>
            <person name="Jung N."/>
            <person name="Uechi K."/>
            <person name="Horii T."/>
            <person name="Iida T."/>
            <person name="Fujita J."/>
            <person name="Nakamura S."/>
        </authorList>
    </citation>
    <scope>NUCLEOTIDE SEQUENCE [LARGE SCALE GENOMIC DNA]</scope>
    <source>
        <strain evidence="2 3">JCM 13392</strain>
    </source>
</reference>
<organism evidence="2 3">
    <name type="scientific">Mycolicibacterium murale</name>
    <dbReference type="NCBI Taxonomy" id="182220"/>
    <lineage>
        <taxon>Bacteria</taxon>
        <taxon>Bacillati</taxon>
        <taxon>Actinomycetota</taxon>
        <taxon>Actinomycetes</taxon>
        <taxon>Mycobacteriales</taxon>
        <taxon>Mycobacteriaceae</taxon>
        <taxon>Mycolicibacterium</taxon>
    </lineage>
</organism>
<dbReference type="RefSeq" id="WP_193491050.1">
    <property type="nucleotide sequence ID" value="NZ_BAAAMC010000010.1"/>
</dbReference>
<dbReference type="AlphaFoldDB" id="A0A7I9WTY5"/>
<proteinExistence type="predicted"/>
<dbReference type="Gene3D" id="3.30.750.24">
    <property type="entry name" value="STAS domain"/>
    <property type="match status" value="1"/>
</dbReference>
<evidence type="ECO:0000313" key="3">
    <source>
        <dbReference type="Proteomes" id="UP000465241"/>
    </source>
</evidence>
<dbReference type="CDD" id="cd07043">
    <property type="entry name" value="STAS_anti-anti-sigma_factors"/>
    <property type="match status" value="1"/>
</dbReference>
<dbReference type="SUPFAM" id="SSF52091">
    <property type="entry name" value="SpoIIaa-like"/>
    <property type="match status" value="1"/>
</dbReference>
<feature type="domain" description="MlaB-like STAS" evidence="1">
    <location>
        <begin position="48"/>
        <end position="120"/>
    </location>
</feature>